<dbReference type="InterPro" id="IPR029062">
    <property type="entry name" value="Class_I_gatase-like"/>
</dbReference>
<dbReference type="Proteomes" id="UP000324065">
    <property type="component" value="Unassembled WGS sequence"/>
</dbReference>
<dbReference type="PANTHER" id="PTHR43130">
    <property type="entry name" value="ARAC-FAMILY TRANSCRIPTIONAL REGULATOR"/>
    <property type="match status" value="1"/>
</dbReference>
<dbReference type="SUPFAM" id="SSF52317">
    <property type="entry name" value="Class I glutamine amidotransferase-like"/>
    <property type="match status" value="1"/>
</dbReference>
<evidence type="ECO:0000259" key="1">
    <source>
        <dbReference type="Pfam" id="PF01965"/>
    </source>
</evidence>
<dbReference type="GO" id="GO:0006355">
    <property type="term" value="P:regulation of DNA-templated transcription"/>
    <property type="evidence" value="ECO:0007669"/>
    <property type="project" value="TreeGrafter"/>
</dbReference>
<keyword evidence="3" id="KW-1185">Reference proteome</keyword>
<dbReference type="PANTHER" id="PTHR43130:SF2">
    <property type="entry name" value="DJ-1_PFPI DOMAIN-CONTAINING PROTEIN"/>
    <property type="match status" value="1"/>
</dbReference>
<dbReference type="OrthoDB" id="186587at2"/>
<dbReference type="EMBL" id="VWPJ01000005">
    <property type="protein sequence ID" value="KAA5606169.1"/>
    <property type="molecule type" value="Genomic_DNA"/>
</dbReference>
<dbReference type="Pfam" id="PF01965">
    <property type="entry name" value="DJ-1_PfpI"/>
    <property type="match status" value="1"/>
</dbReference>
<reference evidence="2 3" key="1">
    <citation type="submission" date="2019-09" db="EMBL/GenBank/DDBJ databases">
        <title>Genome sequence of Roseospira marina, one of the more divergent members of the non-sulfur purple photosynthetic bacterial family, the Rhodospirillaceae.</title>
        <authorList>
            <person name="Meyer T."/>
            <person name="Kyndt J."/>
        </authorList>
    </citation>
    <scope>NUCLEOTIDE SEQUENCE [LARGE SCALE GENOMIC DNA]</scope>
    <source>
        <strain evidence="2 3">DSM 15113</strain>
    </source>
</reference>
<dbReference type="Gene3D" id="3.40.50.880">
    <property type="match status" value="1"/>
</dbReference>
<gene>
    <name evidence="2" type="ORF">F1188_07000</name>
</gene>
<sequence length="235" mass="24290">MPPTSTPTQPLTLGLLVFPRLMQLDMTGPHEVFNQFPDSRVVTVWKDTAPLQSSAGLTLVPDAAFADCPPLDVICVPGGAGTTALMEDADTLAFLRRQAEGARYVTSVCTGSLVLGAAGLLRGRRAACYWMARDHLTAFGAIPDPARVVIDGSVITGGGVTAGIDFALTLAAELFGAATARRIQLALEYAPAPPFNAGSPDTASAEDVAAVQAAADARARDRAEAVARAASRLSA</sequence>
<dbReference type="InterPro" id="IPR002818">
    <property type="entry name" value="DJ-1/PfpI"/>
</dbReference>
<name>A0A5M6IEG3_9PROT</name>
<comment type="caution">
    <text evidence="2">The sequence shown here is derived from an EMBL/GenBank/DDBJ whole genome shotgun (WGS) entry which is preliminary data.</text>
</comment>
<evidence type="ECO:0000313" key="2">
    <source>
        <dbReference type="EMBL" id="KAA5606169.1"/>
    </source>
</evidence>
<dbReference type="InterPro" id="IPR052158">
    <property type="entry name" value="INH-QAR"/>
</dbReference>
<evidence type="ECO:0000313" key="3">
    <source>
        <dbReference type="Proteomes" id="UP000324065"/>
    </source>
</evidence>
<proteinExistence type="predicted"/>
<dbReference type="RefSeq" id="WP_150061691.1">
    <property type="nucleotide sequence ID" value="NZ_JACHII010000007.1"/>
</dbReference>
<organism evidence="2 3">
    <name type="scientific">Roseospira marina</name>
    <dbReference type="NCBI Taxonomy" id="140057"/>
    <lineage>
        <taxon>Bacteria</taxon>
        <taxon>Pseudomonadati</taxon>
        <taxon>Pseudomonadota</taxon>
        <taxon>Alphaproteobacteria</taxon>
        <taxon>Rhodospirillales</taxon>
        <taxon>Rhodospirillaceae</taxon>
        <taxon>Roseospira</taxon>
    </lineage>
</organism>
<accession>A0A5M6IEG3</accession>
<dbReference type="CDD" id="cd03139">
    <property type="entry name" value="GATase1_PfpI_2"/>
    <property type="match status" value="1"/>
</dbReference>
<feature type="domain" description="DJ-1/PfpI" evidence="1">
    <location>
        <begin position="15"/>
        <end position="172"/>
    </location>
</feature>
<dbReference type="AlphaFoldDB" id="A0A5M6IEG3"/>
<protein>
    <submittedName>
        <fullName evidence="2">DJ-1/PfpI family protein</fullName>
    </submittedName>
</protein>